<proteinExistence type="predicted"/>
<dbReference type="InterPro" id="IPR013096">
    <property type="entry name" value="Cupin_2"/>
</dbReference>
<evidence type="ECO:0000313" key="4">
    <source>
        <dbReference type="Proteomes" id="UP000320496"/>
    </source>
</evidence>
<dbReference type="SUPFAM" id="SSF51182">
    <property type="entry name" value="RmlC-like cupins"/>
    <property type="match status" value="1"/>
</dbReference>
<keyword evidence="1" id="KW-0732">Signal</keyword>
<evidence type="ECO:0000313" key="3">
    <source>
        <dbReference type="EMBL" id="QDU40915.1"/>
    </source>
</evidence>
<dbReference type="KEGG" id="mri:Mal4_52780"/>
<feature type="signal peptide" evidence="1">
    <location>
        <begin position="1"/>
        <end position="23"/>
    </location>
</feature>
<dbReference type="PANTHER" id="PTHR38599:SF1">
    <property type="entry name" value="CUPIN DOMAIN PROTEIN (AFU_ORTHOLOGUE AFUA_3G13620)"/>
    <property type="match status" value="1"/>
</dbReference>
<dbReference type="Pfam" id="PF07883">
    <property type="entry name" value="Cupin_2"/>
    <property type="match status" value="1"/>
</dbReference>
<evidence type="ECO:0000259" key="2">
    <source>
        <dbReference type="Pfam" id="PF07883"/>
    </source>
</evidence>
<dbReference type="OrthoDB" id="9813436at2"/>
<reference evidence="3 4" key="1">
    <citation type="submission" date="2019-02" db="EMBL/GenBank/DDBJ databases">
        <title>Deep-cultivation of Planctomycetes and their phenomic and genomic characterization uncovers novel biology.</title>
        <authorList>
            <person name="Wiegand S."/>
            <person name="Jogler M."/>
            <person name="Boedeker C."/>
            <person name="Pinto D."/>
            <person name="Vollmers J."/>
            <person name="Rivas-Marin E."/>
            <person name="Kohn T."/>
            <person name="Peeters S.H."/>
            <person name="Heuer A."/>
            <person name="Rast P."/>
            <person name="Oberbeckmann S."/>
            <person name="Bunk B."/>
            <person name="Jeske O."/>
            <person name="Meyerdierks A."/>
            <person name="Storesund J.E."/>
            <person name="Kallscheuer N."/>
            <person name="Luecker S."/>
            <person name="Lage O.M."/>
            <person name="Pohl T."/>
            <person name="Merkel B.J."/>
            <person name="Hornburger P."/>
            <person name="Mueller R.-W."/>
            <person name="Bruemmer F."/>
            <person name="Labrenz M."/>
            <person name="Spormann A.M."/>
            <person name="Op den Camp H."/>
            <person name="Overmann J."/>
            <person name="Amann R."/>
            <person name="Jetten M.S.M."/>
            <person name="Mascher T."/>
            <person name="Medema M.H."/>
            <person name="Devos D.P."/>
            <person name="Kaster A.-K."/>
            <person name="Ovreas L."/>
            <person name="Rohde M."/>
            <person name="Galperin M.Y."/>
            <person name="Jogler C."/>
        </authorList>
    </citation>
    <scope>NUCLEOTIDE SEQUENCE [LARGE SCALE GENOMIC DNA]</scope>
    <source>
        <strain evidence="3 4">Mal4</strain>
    </source>
</reference>
<sequence length="150" mass="16623" precursor="true">MNLRSTLVLATLASVALTVHVLAQQPEAVRSPTGGPTVRNLMAQNLEEHIRVNGEPGRLTMLEVTWEPGGESPAHRHPCPTFVYVLEGELETRIGDGPVRQYRAGDTLYEPTMILHADTRNLSNTKPARVLAIHIHDRETKQLVIPENQP</sequence>
<evidence type="ECO:0000256" key="1">
    <source>
        <dbReference type="SAM" id="SignalP"/>
    </source>
</evidence>
<gene>
    <name evidence="3" type="ORF">Mal4_52780</name>
</gene>
<feature type="domain" description="Cupin type-2" evidence="2">
    <location>
        <begin position="63"/>
        <end position="133"/>
    </location>
</feature>
<dbReference type="Gene3D" id="2.60.120.10">
    <property type="entry name" value="Jelly Rolls"/>
    <property type="match status" value="1"/>
</dbReference>
<organism evidence="3 4">
    <name type="scientific">Maioricimonas rarisocia</name>
    <dbReference type="NCBI Taxonomy" id="2528026"/>
    <lineage>
        <taxon>Bacteria</taxon>
        <taxon>Pseudomonadati</taxon>
        <taxon>Planctomycetota</taxon>
        <taxon>Planctomycetia</taxon>
        <taxon>Planctomycetales</taxon>
        <taxon>Planctomycetaceae</taxon>
        <taxon>Maioricimonas</taxon>
    </lineage>
</organism>
<accession>A0A517ZEI7</accession>
<dbReference type="PANTHER" id="PTHR38599">
    <property type="entry name" value="CUPIN DOMAIN PROTEIN (AFU_ORTHOLOGUE AFUA_3G13620)"/>
    <property type="match status" value="1"/>
</dbReference>
<dbReference type="RefSeq" id="WP_145372155.1">
    <property type="nucleotide sequence ID" value="NZ_CP036275.1"/>
</dbReference>
<dbReference type="EMBL" id="CP036275">
    <property type="protein sequence ID" value="QDU40915.1"/>
    <property type="molecule type" value="Genomic_DNA"/>
</dbReference>
<name>A0A517ZEI7_9PLAN</name>
<keyword evidence="4" id="KW-1185">Reference proteome</keyword>
<dbReference type="CDD" id="cd02234">
    <property type="entry name" value="cupin_BLR7677-like"/>
    <property type="match status" value="1"/>
</dbReference>
<dbReference type="AlphaFoldDB" id="A0A517ZEI7"/>
<dbReference type="Proteomes" id="UP000320496">
    <property type="component" value="Chromosome"/>
</dbReference>
<dbReference type="InterPro" id="IPR011051">
    <property type="entry name" value="RmlC_Cupin_sf"/>
</dbReference>
<dbReference type="InterPro" id="IPR014710">
    <property type="entry name" value="RmlC-like_jellyroll"/>
</dbReference>
<feature type="chain" id="PRO_5022176033" evidence="1">
    <location>
        <begin position="24"/>
        <end position="150"/>
    </location>
</feature>
<protein>
    <submittedName>
        <fullName evidence="3">Cupin domain protein</fullName>
    </submittedName>
</protein>